<dbReference type="SUPFAM" id="SSF55920">
    <property type="entry name" value="Creatinase/aminopeptidase"/>
    <property type="match status" value="1"/>
</dbReference>
<sequence>MPLDISAIQTALCDDGLDGWLLYDFHGSNEIARRLVGLSGTGKMETRRWYYLIPAEGEPRGLVHAIERHNLDTLPGSKQVYADRQQLEVGLRTLVSGQRRLAMEYSPNCAIPYMSRVDAGTVELLRRFNIEPASSGNLVQRFVARWNEQALTSHRKASERLHRIKDRAFDETCRALRNQTRPTEHDLQQQMVDWFAEEGLVSDSAPVVAVQEHSGDPHYLPQANNSRVISADMLLLLDLWGKLDEPDAVFADITWVGYTGRSVPKAMQTAFSVITAARDKAVELIEARVQAEQALMGWEVDRAAREVIQLAGYGDWILHRTGHSLGEQVHGDGVHLDDYETHDDRCLLPGTGFTIEPGVYSSEFGVRTEINMYIGEREALVTGPRQKEIVTLG</sequence>
<feature type="domain" description="Peptidase M24" evidence="1">
    <location>
        <begin position="160"/>
        <end position="375"/>
    </location>
</feature>
<dbReference type="PANTHER" id="PTHR46112:SF3">
    <property type="entry name" value="AMINOPEPTIDASE YPDF"/>
    <property type="match status" value="1"/>
</dbReference>
<evidence type="ECO:0000313" key="2">
    <source>
        <dbReference type="EMBL" id="SVA08397.1"/>
    </source>
</evidence>
<gene>
    <name evidence="2" type="ORF">METZ01_LOCUS61251</name>
</gene>
<protein>
    <recommendedName>
        <fullName evidence="1">Peptidase M24 domain-containing protein</fullName>
    </recommendedName>
</protein>
<dbReference type="EMBL" id="UINC01003682">
    <property type="protein sequence ID" value="SVA08397.1"/>
    <property type="molecule type" value="Genomic_DNA"/>
</dbReference>
<evidence type="ECO:0000259" key="1">
    <source>
        <dbReference type="Pfam" id="PF00557"/>
    </source>
</evidence>
<accession>A0A381T133</accession>
<dbReference type="InterPro" id="IPR000994">
    <property type="entry name" value="Pept_M24"/>
</dbReference>
<name>A0A381T133_9ZZZZ</name>
<reference evidence="2" key="1">
    <citation type="submission" date="2018-05" db="EMBL/GenBank/DDBJ databases">
        <authorList>
            <person name="Lanie J.A."/>
            <person name="Ng W.-L."/>
            <person name="Kazmierczak K.M."/>
            <person name="Andrzejewski T.M."/>
            <person name="Davidsen T.M."/>
            <person name="Wayne K.J."/>
            <person name="Tettelin H."/>
            <person name="Glass J.I."/>
            <person name="Rusch D."/>
            <person name="Podicherti R."/>
            <person name="Tsui H.-C.T."/>
            <person name="Winkler M.E."/>
        </authorList>
    </citation>
    <scope>NUCLEOTIDE SEQUENCE</scope>
</reference>
<dbReference type="InterPro" id="IPR050659">
    <property type="entry name" value="Peptidase_M24B"/>
</dbReference>
<dbReference type="AlphaFoldDB" id="A0A381T133"/>
<proteinExistence type="predicted"/>
<dbReference type="Gene3D" id="3.90.230.10">
    <property type="entry name" value="Creatinase/methionine aminopeptidase superfamily"/>
    <property type="match status" value="1"/>
</dbReference>
<dbReference type="Pfam" id="PF00557">
    <property type="entry name" value="Peptidase_M24"/>
    <property type="match status" value="1"/>
</dbReference>
<dbReference type="InterPro" id="IPR036005">
    <property type="entry name" value="Creatinase/aminopeptidase-like"/>
</dbReference>
<organism evidence="2">
    <name type="scientific">marine metagenome</name>
    <dbReference type="NCBI Taxonomy" id="408172"/>
    <lineage>
        <taxon>unclassified sequences</taxon>
        <taxon>metagenomes</taxon>
        <taxon>ecological metagenomes</taxon>
    </lineage>
</organism>
<dbReference type="PANTHER" id="PTHR46112">
    <property type="entry name" value="AMINOPEPTIDASE"/>
    <property type="match status" value="1"/>
</dbReference>